<dbReference type="EMBL" id="BAABKQ010000001">
    <property type="protein sequence ID" value="GAA4806687.1"/>
    <property type="molecule type" value="Genomic_DNA"/>
</dbReference>
<name>A0ABP9C8P2_9ACTN</name>
<evidence type="ECO:0008006" key="4">
    <source>
        <dbReference type="Google" id="ProtNLM"/>
    </source>
</evidence>
<organism evidence="2 3">
    <name type="scientific">Tomitella cavernea</name>
    <dbReference type="NCBI Taxonomy" id="1387982"/>
    <lineage>
        <taxon>Bacteria</taxon>
        <taxon>Bacillati</taxon>
        <taxon>Actinomycetota</taxon>
        <taxon>Actinomycetes</taxon>
        <taxon>Mycobacteriales</taxon>
        <taxon>Tomitella</taxon>
    </lineage>
</organism>
<dbReference type="Proteomes" id="UP001500839">
    <property type="component" value="Unassembled WGS sequence"/>
</dbReference>
<accession>A0ABP9C8P2</accession>
<gene>
    <name evidence="2" type="ORF">GCM10023353_07360</name>
</gene>
<keyword evidence="3" id="KW-1185">Reference proteome</keyword>
<reference evidence="3" key="1">
    <citation type="journal article" date="2019" name="Int. J. Syst. Evol. Microbiol.">
        <title>The Global Catalogue of Microorganisms (GCM) 10K type strain sequencing project: providing services to taxonomists for standard genome sequencing and annotation.</title>
        <authorList>
            <consortium name="The Broad Institute Genomics Platform"/>
            <consortium name="The Broad Institute Genome Sequencing Center for Infectious Disease"/>
            <person name="Wu L."/>
            <person name="Ma J."/>
        </authorList>
    </citation>
    <scope>NUCLEOTIDE SEQUENCE [LARGE SCALE GENOMIC DNA]</scope>
    <source>
        <strain evidence="3">JCM 18542</strain>
    </source>
</reference>
<sequence>MIDPFDPFNTGWQRRLRDVERVIDTGVGMGLGVGRSLFGSDIGSALTNPMSGSSVPLTPAQFLQNAMRTVAEQFLDKRVRMRAGDGMLTLTPTALDTEVESLGLARGQFARIRATAADLHWVRNPADPATGDDPRPGLQVHVDHAEVDCRDIQLRTAYSSALEFGTIDVELRLSAHELRRLVRTQLPDLTIDIDAGGVMRASWSRAQRLGHVIVLPQVVDGNLQFSPTELRVSRLALSSRPRVRGRPRQIPGLRVRTLTVPELPWNLRLTEVETDRRTLVLRGTSDRSAGRISTIPPQRAHRPRPRRCPIRGPGRRRGRQGGRRCEVPPETRRGLRECDGADIHRPPTQSAGAAEVNSG</sequence>
<evidence type="ECO:0000256" key="1">
    <source>
        <dbReference type="SAM" id="MobiDB-lite"/>
    </source>
</evidence>
<proteinExistence type="predicted"/>
<feature type="region of interest" description="Disordered" evidence="1">
    <location>
        <begin position="287"/>
        <end position="359"/>
    </location>
</feature>
<comment type="caution">
    <text evidence="2">The sequence shown here is derived from an EMBL/GenBank/DDBJ whole genome shotgun (WGS) entry which is preliminary data.</text>
</comment>
<feature type="compositionally biased region" description="Polar residues" evidence="1">
    <location>
        <begin position="347"/>
        <end position="359"/>
    </location>
</feature>
<feature type="compositionally biased region" description="Basic and acidic residues" evidence="1">
    <location>
        <begin position="323"/>
        <end position="345"/>
    </location>
</feature>
<evidence type="ECO:0000313" key="2">
    <source>
        <dbReference type="EMBL" id="GAA4806687.1"/>
    </source>
</evidence>
<protein>
    <recommendedName>
        <fullName evidence="4">DUF2993 domain-containing protein</fullName>
    </recommendedName>
</protein>
<evidence type="ECO:0000313" key="3">
    <source>
        <dbReference type="Proteomes" id="UP001500839"/>
    </source>
</evidence>
<dbReference type="RefSeq" id="WP_345602124.1">
    <property type="nucleotide sequence ID" value="NZ_BAABKQ010000001.1"/>
</dbReference>
<feature type="compositionally biased region" description="Basic residues" evidence="1">
    <location>
        <begin position="299"/>
        <end position="322"/>
    </location>
</feature>